<comment type="similarity">
    <text evidence="2 8">Belongs to the peptidase M16 family.</text>
</comment>
<evidence type="ECO:0000256" key="8">
    <source>
        <dbReference type="RuleBase" id="RU004447"/>
    </source>
</evidence>
<sequence length="936" mass="104790">MTIKTKLLAILVITPSILLAQSANKTAKTLPLDPAVRTGKLANGFTYFIRHNEEPKNRVTFYLANKVGSVLESEDQRGLAHFMEHMSFNGTTHYPKNELVNYLQKTGVRFGADLNAYTSFDETVYQLPIPSDQPDIVQHGLQIMRDWAQEATLDPVEINKERGVVLEEKRLGKGAAERMRRQYFPTLLNNSIYAERMPIGTDEVLNNFKPETIKQFYHDWYRPDLQALIVVGDIDVDAMEKDIKTKFGDLKNPANEKPRPKYSVPLTGKNQFIAVTDPEMTVTAAQVIMKQPELKLHTTEDYRIGIIRELFNMMLSDRFADLQRQADPPFLQGGAGVGDFLGGLDNYAVSVTAKPGELEKGFKAVWRVNDQAMRFGFTATELERAKVAYLNQYEIALKEKDKTPSDSYVKEYLQYFLHDNASPGIAYEYNLVKTDLSGVNLEEVNAYAKTNLKTTDRDVLIMAPEKDKTTLPSADIFNGWIKAVDDESITAYHDETSKESLLKKQPIAGKIIKEQHDLKQHITTLTLSNGIKVLLKPTDFKNDEILFSGWSAGGTSLYSDADYQSASAANIVPSFGAGNYNNAVLSKYLSGKKFNVHTSIGERSQSAGGSSTVADLKPALQMLYAYITEPRKDSVLFEGMISRSKASLANRWDNPANVYSDTVAAVLSNNNIRRTGPSVEKLNQVSLEKAYAIYKERFADESGFTFVFTGSIDSVSIKPLIEKYIGSLPALHKNEQAKDLHINIPAGRITKTVYKGTEPKATVNLVFSGPFDYSFDNDLKMDALKETLQIRLIERLREDESGVYSPSVRAGTAKYPEARFSLNVSFGCAPQNVEKLIASALDEINKLKTDGPLQINLDKFKVENRRSMEVQLKTNGFWLGYISGQLQNKEPLDQVDHYIESTGKITPADVKEIAGKYLSGKNYIRLVLMPEANKQQ</sequence>
<organism evidence="12 13">
    <name type="scientific">Mucilaginibacter corticis</name>
    <dbReference type="NCBI Taxonomy" id="2597670"/>
    <lineage>
        <taxon>Bacteria</taxon>
        <taxon>Pseudomonadati</taxon>
        <taxon>Bacteroidota</taxon>
        <taxon>Sphingobacteriia</taxon>
        <taxon>Sphingobacteriales</taxon>
        <taxon>Sphingobacteriaceae</taxon>
        <taxon>Mucilaginibacter</taxon>
    </lineage>
</organism>
<feature type="chain" id="PRO_5022044856" evidence="9">
    <location>
        <begin position="21"/>
        <end position="936"/>
    </location>
</feature>
<keyword evidence="4" id="KW-0479">Metal-binding</keyword>
<evidence type="ECO:0000256" key="3">
    <source>
        <dbReference type="ARBA" id="ARBA00022670"/>
    </source>
</evidence>
<dbReference type="GO" id="GO:0006508">
    <property type="term" value="P:proteolysis"/>
    <property type="evidence" value="ECO:0007669"/>
    <property type="project" value="UniProtKB-KW"/>
</dbReference>
<comment type="cofactor">
    <cofactor evidence="1">
        <name>Zn(2+)</name>
        <dbReference type="ChEBI" id="CHEBI:29105"/>
    </cofactor>
</comment>
<evidence type="ECO:0000256" key="2">
    <source>
        <dbReference type="ARBA" id="ARBA00007261"/>
    </source>
</evidence>
<dbReference type="InterPro" id="IPR050626">
    <property type="entry name" value="Peptidase_M16"/>
</dbReference>
<evidence type="ECO:0000259" key="10">
    <source>
        <dbReference type="Pfam" id="PF00675"/>
    </source>
</evidence>
<keyword evidence="9" id="KW-0732">Signal</keyword>
<dbReference type="Pfam" id="PF00675">
    <property type="entry name" value="Peptidase_M16"/>
    <property type="match status" value="1"/>
</dbReference>
<evidence type="ECO:0000256" key="5">
    <source>
        <dbReference type="ARBA" id="ARBA00022801"/>
    </source>
</evidence>
<dbReference type="PANTHER" id="PTHR43690:SF34">
    <property type="entry name" value="ZINC PROTEASE PQQL-LIKE"/>
    <property type="match status" value="1"/>
</dbReference>
<dbReference type="InterPro" id="IPR001431">
    <property type="entry name" value="Pept_M16_Zn_BS"/>
</dbReference>
<dbReference type="AlphaFoldDB" id="A0A556MKT2"/>
<evidence type="ECO:0000256" key="1">
    <source>
        <dbReference type="ARBA" id="ARBA00001947"/>
    </source>
</evidence>
<keyword evidence="3" id="KW-0645">Protease</keyword>
<evidence type="ECO:0000313" key="13">
    <source>
        <dbReference type="Proteomes" id="UP000318733"/>
    </source>
</evidence>
<evidence type="ECO:0000256" key="6">
    <source>
        <dbReference type="ARBA" id="ARBA00022833"/>
    </source>
</evidence>
<evidence type="ECO:0000259" key="11">
    <source>
        <dbReference type="Pfam" id="PF05193"/>
    </source>
</evidence>
<feature type="signal peptide" evidence="9">
    <location>
        <begin position="1"/>
        <end position="20"/>
    </location>
</feature>
<comment type="caution">
    <text evidence="12">The sequence shown here is derived from an EMBL/GenBank/DDBJ whole genome shotgun (WGS) entry which is preliminary data.</text>
</comment>
<dbReference type="PANTHER" id="PTHR43690">
    <property type="entry name" value="NARDILYSIN"/>
    <property type="match status" value="1"/>
</dbReference>
<evidence type="ECO:0000313" key="12">
    <source>
        <dbReference type="EMBL" id="TSJ40527.1"/>
    </source>
</evidence>
<keyword evidence="6" id="KW-0862">Zinc</keyword>
<dbReference type="InterPro" id="IPR011249">
    <property type="entry name" value="Metalloenz_LuxS/M16"/>
</dbReference>
<gene>
    <name evidence="12" type="ORF">FO440_12295</name>
</gene>
<evidence type="ECO:0000256" key="7">
    <source>
        <dbReference type="ARBA" id="ARBA00023049"/>
    </source>
</evidence>
<evidence type="ECO:0000256" key="4">
    <source>
        <dbReference type="ARBA" id="ARBA00022723"/>
    </source>
</evidence>
<dbReference type="Gene3D" id="3.30.830.10">
    <property type="entry name" value="Metalloenzyme, LuxS/M16 peptidase-like"/>
    <property type="match status" value="4"/>
</dbReference>
<dbReference type="RefSeq" id="WP_144248565.1">
    <property type="nucleotide sequence ID" value="NZ_VLPK01000002.1"/>
</dbReference>
<dbReference type="Proteomes" id="UP000318733">
    <property type="component" value="Unassembled WGS sequence"/>
</dbReference>
<dbReference type="SUPFAM" id="SSF63411">
    <property type="entry name" value="LuxS/MPP-like metallohydrolase"/>
    <property type="match status" value="4"/>
</dbReference>
<dbReference type="PROSITE" id="PS00143">
    <property type="entry name" value="INSULINASE"/>
    <property type="match status" value="1"/>
</dbReference>
<evidence type="ECO:0000256" key="9">
    <source>
        <dbReference type="SAM" id="SignalP"/>
    </source>
</evidence>
<keyword evidence="5" id="KW-0378">Hydrolase</keyword>
<feature type="domain" description="Peptidase M16 C-terminal" evidence="11">
    <location>
        <begin position="685"/>
        <end position="852"/>
    </location>
</feature>
<keyword evidence="13" id="KW-1185">Reference proteome</keyword>
<reference evidence="12 13" key="1">
    <citation type="submission" date="2019-07" db="EMBL/GenBank/DDBJ databases">
        <authorList>
            <person name="Huq M.A."/>
        </authorList>
    </citation>
    <scope>NUCLEOTIDE SEQUENCE [LARGE SCALE GENOMIC DNA]</scope>
    <source>
        <strain evidence="12 13">MAH-19</strain>
    </source>
</reference>
<dbReference type="GO" id="GO:0004222">
    <property type="term" value="F:metalloendopeptidase activity"/>
    <property type="evidence" value="ECO:0007669"/>
    <property type="project" value="InterPro"/>
</dbReference>
<accession>A0A556MKT2</accession>
<protein>
    <submittedName>
        <fullName evidence="12">Insulinase family protein</fullName>
    </submittedName>
</protein>
<dbReference type="EMBL" id="VLPK01000002">
    <property type="protein sequence ID" value="TSJ40527.1"/>
    <property type="molecule type" value="Genomic_DNA"/>
</dbReference>
<name>A0A556MKT2_9SPHI</name>
<dbReference type="InterPro" id="IPR007863">
    <property type="entry name" value="Peptidase_M16_C"/>
</dbReference>
<feature type="domain" description="Peptidase M16 C-terminal" evidence="11">
    <location>
        <begin position="208"/>
        <end position="386"/>
    </location>
</feature>
<proteinExistence type="inferred from homology"/>
<keyword evidence="7" id="KW-0482">Metalloprotease</keyword>
<feature type="domain" description="Peptidase M16 N-terminal" evidence="10">
    <location>
        <begin position="51"/>
        <end position="168"/>
    </location>
</feature>
<dbReference type="Pfam" id="PF05193">
    <property type="entry name" value="Peptidase_M16_C"/>
    <property type="match status" value="2"/>
</dbReference>
<dbReference type="GO" id="GO:0046872">
    <property type="term" value="F:metal ion binding"/>
    <property type="evidence" value="ECO:0007669"/>
    <property type="project" value="UniProtKB-KW"/>
</dbReference>
<dbReference type="InterPro" id="IPR011765">
    <property type="entry name" value="Pept_M16_N"/>
</dbReference>
<dbReference type="OrthoDB" id="9811314at2"/>